<dbReference type="Proteomes" id="UP001487740">
    <property type="component" value="Unassembled WGS sequence"/>
</dbReference>
<keyword evidence="12" id="KW-1185">Reference proteome</keyword>
<keyword evidence="9" id="KW-0406">Ion transport</keyword>
<dbReference type="InterPro" id="IPR005983">
    <property type="entry name" value="K_chnl_volt-dep_bsu_KCNAB"/>
</dbReference>
<evidence type="ECO:0000259" key="10">
    <source>
        <dbReference type="Pfam" id="PF00248"/>
    </source>
</evidence>
<organism evidence="11 12">
    <name type="scientific">Scylla paramamosain</name>
    <name type="common">Mud crab</name>
    <dbReference type="NCBI Taxonomy" id="85552"/>
    <lineage>
        <taxon>Eukaryota</taxon>
        <taxon>Metazoa</taxon>
        <taxon>Ecdysozoa</taxon>
        <taxon>Arthropoda</taxon>
        <taxon>Crustacea</taxon>
        <taxon>Multicrustacea</taxon>
        <taxon>Malacostraca</taxon>
        <taxon>Eumalacostraca</taxon>
        <taxon>Eucarida</taxon>
        <taxon>Decapoda</taxon>
        <taxon>Pleocyemata</taxon>
        <taxon>Brachyura</taxon>
        <taxon>Eubrachyura</taxon>
        <taxon>Portunoidea</taxon>
        <taxon>Portunidae</taxon>
        <taxon>Portuninae</taxon>
        <taxon>Scylla</taxon>
    </lineage>
</organism>
<comment type="similarity">
    <text evidence="2">Belongs to the shaker potassium channel beta subunit family.</text>
</comment>
<keyword evidence="5" id="KW-0633">Potassium transport</keyword>
<keyword evidence="4" id="KW-0963">Cytoplasm</keyword>
<dbReference type="InterPro" id="IPR036812">
    <property type="entry name" value="NAD(P)_OxRdtase_dom_sf"/>
</dbReference>
<dbReference type="Gene3D" id="3.20.20.100">
    <property type="entry name" value="NADP-dependent oxidoreductase domain"/>
    <property type="match status" value="1"/>
</dbReference>
<dbReference type="Pfam" id="PF00248">
    <property type="entry name" value="Aldo_ket_red"/>
    <property type="match status" value="1"/>
</dbReference>
<dbReference type="InterPro" id="IPR023210">
    <property type="entry name" value="NADP_OxRdtase_dom"/>
</dbReference>
<keyword evidence="3" id="KW-0813">Transport</keyword>
<comment type="caution">
    <text evidence="11">The sequence shown here is derived from an EMBL/GenBank/DDBJ whole genome shotgun (WGS) entry which is preliminary data.</text>
</comment>
<dbReference type="PRINTS" id="PR01577">
    <property type="entry name" value="KCNABCHANNEL"/>
</dbReference>
<gene>
    <name evidence="11" type="ORF">O3P69_019924</name>
</gene>
<dbReference type="GO" id="GO:0005249">
    <property type="term" value="F:voltage-gated potassium channel activity"/>
    <property type="evidence" value="ECO:0007669"/>
    <property type="project" value="InterPro"/>
</dbReference>
<protein>
    <recommendedName>
        <fullName evidence="10">NADP-dependent oxidoreductase domain-containing protein</fullName>
    </recommendedName>
</protein>
<keyword evidence="6" id="KW-0521">NADP</keyword>
<dbReference type="GO" id="GO:0016491">
    <property type="term" value="F:oxidoreductase activity"/>
    <property type="evidence" value="ECO:0007669"/>
    <property type="project" value="UniProtKB-KW"/>
</dbReference>
<comment type="subcellular location">
    <subcellularLocation>
        <location evidence="1">Cytoplasm</location>
    </subcellularLocation>
</comment>
<evidence type="ECO:0000256" key="6">
    <source>
        <dbReference type="ARBA" id="ARBA00022857"/>
    </source>
</evidence>
<accession>A0AAW0SID5</accession>
<evidence type="ECO:0000256" key="1">
    <source>
        <dbReference type="ARBA" id="ARBA00004496"/>
    </source>
</evidence>
<dbReference type="PANTHER" id="PTHR43150">
    <property type="entry name" value="HYPERKINETIC, ISOFORM M"/>
    <property type="match status" value="1"/>
</dbReference>
<evidence type="ECO:0000256" key="4">
    <source>
        <dbReference type="ARBA" id="ARBA00022490"/>
    </source>
</evidence>
<reference evidence="11 12" key="1">
    <citation type="submission" date="2023-03" db="EMBL/GenBank/DDBJ databases">
        <title>High-quality genome of Scylla paramamosain provides insights in environmental adaptation.</title>
        <authorList>
            <person name="Zhang L."/>
        </authorList>
    </citation>
    <scope>NUCLEOTIDE SEQUENCE [LARGE SCALE GENOMIC DNA]</scope>
    <source>
        <strain evidence="11">LZ_2023a</strain>
        <tissue evidence="11">Muscle</tissue>
    </source>
</reference>
<dbReference type="NCBIfam" id="TIGR01293">
    <property type="entry name" value="Kv_beta"/>
    <property type="match status" value="1"/>
</dbReference>
<name>A0AAW0SID5_SCYPA</name>
<dbReference type="EMBL" id="JARAKH010000064">
    <property type="protein sequence ID" value="KAK8375169.1"/>
    <property type="molecule type" value="Genomic_DNA"/>
</dbReference>
<sequence length="436" mass="48558">MLSAAMGGSARLSQPDVRSPLYINPEMREETSVHLSQPDVRKLLSSSPSDGFKSPVTQLRAPIASLDCMEDFQGCGDNIQGRNDPPQQLGDRAGQGLISGTIRYKPLGKSGLRVSQLGLGAWVTFNPQVSDEVAEEVVTVAYDCGINVFDLSESYSGGRAEVQLGAILKKKGWRRSSYHVLTKVYWNSKGDEKGLSRKHIIESIKASLDRLGLEYIDVMVIHRADDMCPMEEVVRACHYCIEQGMAMYWGTSRWTAVEIMEAWTNCRQFNCTTPIVEQSEYHLFCRGKTELYLPEMYNKIGVGTMAWSPLAIGLISSKVDDGTPVFTRQSFKGYTWLKDKGGAEEQRKQQARLRELCALAEELGCTLTQLSVAWSLKNENLHCVLIGAASVDQLLENLHSLQGVASRLRPEHLTEVERILDNKPVRPPMVSTLAQR</sequence>
<proteinExistence type="inferred from homology"/>
<evidence type="ECO:0000313" key="11">
    <source>
        <dbReference type="EMBL" id="KAK8375169.1"/>
    </source>
</evidence>
<evidence type="ECO:0000313" key="12">
    <source>
        <dbReference type="Proteomes" id="UP001487740"/>
    </source>
</evidence>
<dbReference type="SUPFAM" id="SSF51430">
    <property type="entry name" value="NAD(P)-linked oxidoreductase"/>
    <property type="match status" value="1"/>
</dbReference>
<dbReference type="GO" id="GO:0008076">
    <property type="term" value="C:voltage-gated potassium channel complex"/>
    <property type="evidence" value="ECO:0007669"/>
    <property type="project" value="TreeGrafter"/>
</dbReference>
<dbReference type="GO" id="GO:0044325">
    <property type="term" value="F:transmembrane transporter binding"/>
    <property type="evidence" value="ECO:0007669"/>
    <property type="project" value="TreeGrafter"/>
</dbReference>
<evidence type="ECO:0000256" key="3">
    <source>
        <dbReference type="ARBA" id="ARBA00022448"/>
    </source>
</evidence>
<dbReference type="GO" id="GO:0015459">
    <property type="term" value="F:potassium channel regulator activity"/>
    <property type="evidence" value="ECO:0007669"/>
    <property type="project" value="TreeGrafter"/>
</dbReference>
<evidence type="ECO:0000256" key="7">
    <source>
        <dbReference type="ARBA" id="ARBA00022958"/>
    </source>
</evidence>
<dbReference type="PANTHER" id="PTHR43150:SF2">
    <property type="entry name" value="HYPERKINETIC, ISOFORM M"/>
    <property type="match status" value="1"/>
</dbReference>
<evidence type="ECO:0000256" key="2">
    <source>
        <dbReference type="ARBA" id="ARBA00006515"/>
    </source>
</evidence>
<dbReference type="AlphaFoldDB" id="A0AAW0SID5"/>
<evidence type="ECO:0000256" key="5">
    <source>
        <dbReference type="ARBA" id="ARBA00022538"/>
    </source>
</evidence>
<keyword evidence="7" id="KW-0630">Potassium</keyword>
<evidence type="ECO:0000256" key="9">
    <source>
        <dbReference type="ARBA" id="ARBA00023065"/>
    </source>
</evidence>
<dbReference type="GO" id="GO:0005737">
    <property type="term" value="C:cytoplasm"/>
    <property type="evidence" value="ECO:0007669"/>
    <property type="project" value="UniProtKB-SubCell"/>
</dbReference>
<dbReference type="InterPro" id="IPR005399">
    <property type="entry name" value="K_chnl_volt-dep_bsu_KCNAB-rel"/>
</dbReference>
<evidence type="ECO:0000256" key="8">
    <source>
        <dbReference type="ARBA" id="ARBA00023002"/>
    </source>
</evidence>
<dbReference type="GO" id="GO:1901379">
    <property type="term" value="P:regulation of potassium ion transmembrane transport"/>
    <property type="evidence" value="ECO:0007669"/>
    <property type="project" value="TreeGrafter"/>
</dbReference>
<feature type="domain" description="NADP-dependent oxidoreductase" evidence="10">
    <location>
        <begin position="117"/>
        <end position="402"/>
    </location>
</feature>
<keyword evidence="8" id="KW-0560">Oxidoreductase</keyword>